<dbReference type="SUPFAM" id="SSF50630">
    <property type="entry name" value="Acid proteases"/>
    <property type="match status" value="1"/>
</dbReference>
<dbReference type="InterPro" id="IPR033121">
    <property type="entry name" value="PEPTIDASE_A1"/>
</dbReference>
<dbReference type="PANTHER" id="PTHR47966:SF51">
    <property type="entry name" value="BETA-SITE APP-CLEAVING ENZYME, ISOFORM A-RELATED"/>
    <property type="match status" value="1"/>
</dbReference>
<reference evidence="5 6" key="1">
    <citation type="journal article" date="2024" name="Nat. Commun.">
        <title>Phylogenomics reveals the evolutionary origins of lichenization in chlorophyte algae.</title>
        <authorList>
            <person name="Puginier C."/>
            <person name="Libourel C."/>
            <person name="Otte J."/>
            <person name="Skaloud P."/>
            <person name="Haon M."/>
            <person name="Grisel S."/>
            <person name="Petersen M."/>
            <person name="Berrin J.G."/>
            <person name="Delaux P.M."/>
            <person name="Dal Grande F."/>
            <person name="Keller J."/>
        </authorList>
    </citation>
    <scope>NUCLEOTIDE SEQUENCE [LARGE SCALE GENOMIC DNA]</scope>
    <source>
        <strain evidence="5 6">SAG 216-7</strain>
    </source>
</reference>
<feature type="chain" id="PRO_5045400217" description="Peptidase A1 domain-containing protein" evidence="3">
    <location>
        <begin position="18"/>
        <end position="901"/>
    </location>
</feature>
<feature type="domain" description="Peptidase A1" evidence="4">
    <location>
        <begin position="44"/>
        <end position="368"/>
    </location>
</feature>
<sequence length="901" mass="89530">MRSVWAFLLCCLALAQARQATVKLYRNSGTFDRNEGRRQTNQLLYGQIQLGTPAQDFTVCFDTGSADLWLPAVSCTTPSCLSHSRFNDQASTTFKSGADRFSIDYSQGMVAGQVGIDTLTLGTPNMTIADQAFGLTTNSTADFHSNTCDGVFGLAFPALGRLKSGNKIRVPAFYNLIKLGFLDQPLFSIWLASDETKDFTGELTFGGIQSRYFSGPLNQIPVNSRKYWSVALKGISVGNTALTVNATNAVFDSGSHFIIASDADARIINGAISGLQYAQDSNSWKLTGGCANLDGLPTINLKMGDFIVPLTPQQYMTQAVGPVNIGCTSVIVGGGPAGKIVLGDVFMRSYYTVYTYNLDADQAYVSLAPSSGDATGNGLPQRAIPVGSLEKTPGAATNSTTIVAPATAGGAAQATPAVPAGNLGALPAAASTGGVTPGATVGGTPATTGGTPTTAEGALPAAANLNALPQGGTPLTAPAAAGPVAAESTGATLVAPAGNLSASPSANNATTSTPGSIDAIAEAATAGTNATVPAGAYLVTRTPTGTILTPIYTADNATASNTTALAAALATAPRAAPAVQQPQPRPNQVAASSLPAAQQAPATAAPAQQLPGSGSPAAITGTGTSPNDYRPAGAAAPNLMASTVQSSPLMANSTQQQQPSLATAQAQPAQSNGVTSAPANTTTSALPVTAVPTATGVPAPPAPTLYYAVQTVNGTEYRPVKQPAATTAPATSTRQVVQYAPATHQTSSPGPTTLRPVIGTPLILGNSTTAAQQSADTGTSAPAPATSLPGSAAAPAQAAAAGSSEAPAVAPAAAGGEAVLVPGAAVPAAGPAVESPAGELSRAVADALAPAVVQARADMEAAGAAAPEDAAGSAAHSGAAPAAEPPVASPFVSILQRDVLP</sequence>
<evidence type="ECO:0000259" key="4">
    <source>
        <dbReference type="PROSITE" id="PS51767"/>
    </source>
</evidence>
<dbReference type="PROSITE" id="PS51767">
    <property type="entry name" value="PEPTIDASE_A1"/>
    <property type="match status" value="1"/>
</dbReference>
<feature type="region of interest" description="Disordered" evidence="2">
    <location>
        <begin position="648"/>
        <end position="681"/>
    </location>
</feature>
<name>A0ABR2Z5L9_9CHLO</name>
<feature type="region of interest" description="Disordered" evidence="2">
    <location>
        <begin position="767"/>
        <end position="790"/>
    </location>
</feature>
<evidence type="ECO:0000256" key="2">
    <source>
        <dbReference type="SAM" id="MobiDB-lite"/>
    </source>
</evidence>
<evidence type="ECO:0000256" key="3">
    <source>
        <dbReference type="SAM" id="SignalP"/>
    </source>
</evidence>
<gene>
    <name evidence="5" type="ORF">WJX75_008081</name>
</gene>
<evidence type="ECO:0000313" key="5">
    <source>
        <dbReference type="EMBL" id="KAK9918925.1"/>
    </source>
</evidence>
<dbReference type="EMBL" id="JALJOT010000001">
    <property type="protein sequence ID" value="KAK9918925.1"/>
    <property type="molecule type" value="Genomic_DNA"/>
</dbReference>
<evidence type="ECO:0000256" key="1">
    <source>
        <dbReference type="ARBA" id="ARBA00007447"/>
    </source>
</evidence>
<dbReference type="Gene3D" id="2.40.70.10">
    <property type="entry name" value="Acid Proteases"/>
    <property type="match status" value="2"/>
</dbReference>
<feature type="compositionally biased region" description="Polar residues" evidence="2">
    <location>
        <begin position="767"/>
        <end position="780"/>
    </location>
</feature>
<dbReference type="InterPro" id="IPR034164">
    <property type="entry name" value="Pepsin-like_dom"/>
</dbReference>
<dbReference type="InterPro" id="IPR001461">
    <property type="entry name" value="Aspartic_peptidase_A1"/>
</dbReference>
<feature type="region of interest" description="Disordered" evidence="2">
    <location>
        <begin position="432"/>
        <end position="452"/>
    </location>
</feature>
<keyword evidence="3" id="KW-0732">Signal</keyword>
<feature type="compositionally biased region" description="Polar residues" evidence="2">
    <location>
        <begin position="648"/>
        <end position="680"/>
    </location>
</feature>
<dbReference type="CDD" id="cd05471">
    <property type="entry name" value="pepsin_like"/>
    <property type="match status" value="1"/>
</dbReference>
<feature type="compositionally biased region" description="Low complexity" evidence="2">
    <location>
        <begin position="576"/>
        <end position="611"/>
    </location>
</feature>
<dbReference type="PANTHER" id="PTHR47966">
    <property type="entry name" value="BETA-SITE APP-CLEAVING ENZYME, ISOFORM A-RELATED"/>
    <property type="match status" value="1"/>
</dbReference>
<dbReference type="Proteomes" id="UP001491310">
    <property type="component" value="Unassembled WGS sequence"/>
</dbReference>
<proteinExistence type="inferred from homology"/>
<keyword evidence="6" id="KW-1185">Reference proteome</keyword>
<dbReference type="Pfam" id="PF00026">
    <property type="entry name" value="Asp"/>
    <property type="match status" value="1"/>
</dbReference>
<organism evidence="5 6">
    <name type="scientific">Coccomyxa subellipsoidea</name>
    <dbReference type="NCBI Taxonomy" id="248742"/>
    <lineage>
        <taxon>Eukaryota</taxon>
        <taxon>Viridiplantae</taxon>
        <taxon>Chlorophyta</taxon>
        <taxon>core chlorophytes</taxon>
        <taxon>Trebouxiophyceae</taxon>
        <taxon>Trebouxiophyceae incertae sedis</taxon>
        <taxon>Coccomyxaceae</taxon>
        <taxon>Coccomyxa</taxon>
    </lineage>
</organism>
<evidence type="ECO:0000313" key="6">
    <source>
        <dbReference type="Proteomes" id="UP001491310"/>
    </source>
</evidence>
<feature type="signal peptide" evidence="3">
    <location>
        <begin position="1"/>
        <end position="17"/>
    </location>
</feature>
<accession>A0ABR2Z5L9</accession>
<dbReference type="InterPro" id="IPR021109">
    <property type="entry name" value="Peptidase_aspartic_dom_sf"/>
</dbReference>
<protein>
    <recommendedName>
        <fullName evidence="4">Peptidase A1 domain-containing protein</fullName>
    </recommendedName>
</protein>
<comment type="similarity">
    <text evidence="1">Belongs to the peptidase A1 family.</text>
</comment>
<comment type="caution">
    <text evidence="5">The sequence shown here is derived from an EMBL/GenBank/DDBJ whole genome shotgun (WGS) entry which is preliminary data.</text>
</comment>
<feature type="region of interest" description="Disordered" evidence="2">
    <location>
        <begin position="576"/>
        <end position="634"/>
    </location>
</feature>
<dbReference type="PRINTS" id="PR00792">
    <property type="entry name" value="PEPSIN"/>
</dbReference>